<evidence type="ECO:0000313" key="1">
    <source>
        <dbReference type="EMBL" id="MPL71399.1"/>
    </source>
</evidence>
<gene>
    <name evidence="1" type="ORF">SDC9_17174</name>
</gene>
<name>A0A644TXP1_9ZZZZ</name>
<dbReference type="AlphaFoldDB" id="A0A644TXP1"/>
<reference evidence="1" key="1">
    <citation type="submission" date="2019-08" db="EMBL/GenBank/DDBJ databases">
        <authorList>
            <person name="Kucharzyk K."/>
            <person name="Murdoch R.W."/>
            <person name="Higgins S."/>
            <person name="Loffler F."/>
        </authorList>
    </citation>
    <scope>NUCLEOTIDE SEQUENCE</scope>
</reference>
<protein>
    <submittedName>
        <fullName evidence="1">Uncharacterized protein</fullName>
    </submittedName>
</protein>
<sequence>MEVVNVQNMYYQSTYNGSQVCTALNAVFDLGLDKKYYQPKELNKKIKNILT</sequence>
<organism evidence="1">
    <name type="scientific">bioreactor metagenome</name>
    <dbReference type="NCBI Taxonomy" id="1076179"/>
    <lineage>
        <taxon>unclassified sequences</taxon>
        <taxon>metagenomes</taxon>
        <taxon>ecological metagenomes</taxon>
    </lineage>
</organism>
<accession>A0A644TXP1</accession>
<dbReference type="EMBL" id="VSSQ01000059">
    <property type="protein sequence ID" value="MPL71399.1"/>
    <property type="molecule type" value="Genomic_DNA"/>
</dbReference>
<proteinExistence type="predicted"/>
<comment type="caution">
    <text evidence="1">The sequence shown here is derived from an EMBL/GenBank/DDBJ whole genome shotgun (WGS) entry which is preliminary data.</text>
</comment>